<dbReference type="Proteomes" id="UP001064971">
    <property type="component" value="Chromosome"/>
</dbReference>
<evidence type="ECO:0000256" key="1">
    <source>
        <dbReference type="SAM" id="SignalP"/>
    </source>
</evidence>
<evidence type="ECO:0008006" key="4">
    <source>
        <dbReference type="Google" id="ProtNLM"/>
    </source>
</evidence>
<proteinExistence type="predicted"/>
<organism evidence="2 3">
    <name type="scientific">Deinococcus aetherius</name>
    <dbReference type="NCBI Taxonomy" id="200252"/>
    <lineage>
        <taxon>Bacteria</taxon>
        <taxon>Thermotogati</taxon>
        <taxon>Deinococcota</taxon>
        <taxon>Deinococci</taxon>
        <taxon>Deinococcales</taxon>
        <taxon>Deinococcaceae</taxon>
        <taxon>Deinococcus</taxon>
    </lineage>
</organism>
<feature type="chain" id="PRO_5046294470" description="VCBS repeat-containing protein" evidence="1">
    <location>
        <begin position="24"/>
        <end position="281"/>
    </location>
</feature>
<gene>
    <name evidence="2" type="ORF">DAETH_22560</name>
</gene>
<reference evidence="2" key="1">
    <citation type="submission" date="2022-07" db="EMBL/GenBank/DDBJ databases">
        <title>Complete Genome Sequence of the Radioresistant Bacterium Deinococcus aetherius ST0316, Isolated from the Air Dust collected in Lower Stratosphere above Japan.</title>
        <authorList>
            <person name="Satoh K."/>
            <person name="Hagiwara K."/>
            <person name="Katsumata K."/>
            <person name="Kubo A."/>
            <person name="Yokobori S."/>
            <person name="Yamagishi A."/>
            <person name="Oono Y."/>
            <person name="Narumi I."/>
        </authorList>
    </citation>
    <scope>NUCLEOTIDE SEQUENCE</scope>
    <source>
        <strain evidence="2">ST0316</strain>
    </source>
</reference>
<dbReference type="EMBL" id="AP026560">
    <property type="protein sequence ID" value="BDP42287.1"/>
    <property type="molecule type" value="Genomic_DNA"/>
</dbReference>
<feature type="signal peptide" evidence="1">
    <location>
        <begin position="1"/>
        <end position="23"/>
    </location>
</feature>
<name>A0ABN6RG05_9DEIO</name>
<protein>
    <recommendedName>
        <fullName evidence="4">VCBS repeat-containing protein</fullName>
    </recommendedName>
</protein>
<evidence type="ECO:0000313" key="2">
    <source>
        <dbReference type="EMBL" id="BDP42287.1"/>
    </source>
</evidence>
<keyword evidence="1" id="KW-0732">Signal</keyword>
<accession>A0ABN6RG05</accession>
<evidence type="ECO:0000313" key="3">
    <source>
        <dbReference type="Proteomes" id="UP001064971"/>
    </source>
</evidence>
<sequence>MAGMTRARVFLLVLLSLLPFAGAQEAPRTLTWGPMTVTVTPRPQNASNPEAQARAVVRQGARTVLAVTGWDVKAEFQPLRPGGEPELVLTAFSGGAHCCFTTYVFTRDTGPVENLGIIDGGDYGLRFADLNGDGTREIILGSNTLAYYDWSFAESPFLLTVFGWDGVRLADRTRAYPYVPAQEAARNLRELLNGLKAPPTADDPSNLKARLGGYYANMILAGQGTRAEAVLAAQVFTKSPALRDWFRQHRTGLINATYAQPEGRLQVVNSDRYPLRRPGGP</sequence>
<keyword evidence="3" id="KW-1185">Reference proteome</keyword>
<dbReference type="RefSeq" id="WP_264774987.1">
    <property type="nucleotide sequence ID" value="NZ_AP026560.1"/>
</dbReference>